<sequence length="66" mass="7636">MKLGQNLFKKNQPIWGKPLISYDREKMNEVFSEIPTAESIEELPSLPTSRPTDISLETELYLMLHS</sequence>
<dbReference type="Proteomes" id="UP000707206">
    <property type="component" value="Unassembled WGS sequence"/>
</dbReference>
<gene>
    <name evidence="1" type="ORF">FK220_006445</name>
</gene>
<organism evidence="1 2">
    <name type="scientific">Pelagihabitans pacificus</name>
    <dbReference type="NCBI Taxonomy" id="2696054"/>
    <lineage>
        <taxon>Bacteria</taxon>
        <taxon>Pseudomonadati</taxon>
        <taxon>Bacteroidota</taxon>
        <taxon>Flavobacteriia</taxon>
        <taxon>Flavobacteriales</taxon>
        <taxon>Flavobacteriaceae</taxon>
        <taxon>Pelagihabitans</taxon>
    </lineage>
</organism>
<dbReference type="RefSeq" id="WP_152573427.1">
    <property type="nucleotide sequence ID" value="NZ_VIKU02000001.1"/>
</dbReference>
<reference evidence="1" key="2">
    <citation type="submission" date="2020-03" db="EMBL/GenBank/DDBJ databases">
        <title>Flavobacteriaceae bacterium strain TP-CH-4, a member of the family Flavobacteriaceae isolated from a deep-sea seamount.</title>
        <authorList>
            <person name="Zhang D.-C."/>
        </authorList>
    </citation>
    <scope>NUCLEOTIDE SEQUENCE</scope>
    <source>
        <strain evidence="1">TP-CH-4</strain>
    </source>
</reference>
<dbReference type="AlphaFoldDB" id="A0A967AT52"/>
<evidence type="ECO:0000313" key="1">
    <source>
        <dbReference type="EMBL" id="NHF58970.1"/>
    </source>
</evidence>
<accession>A0A967AT52</accession>
<keyword evidence="2" id="KW-1185">Reference proteome</keyword>
<reference evidence="1" key="1">
    <citation type="submission" date="2019-07" db="EMBL/GenBank/DDBJ databases">
        <authorList>
            <person name="De-Chao Zhang Q."/>
        </authorList>
    </citation>
    <scope>NUCLEOTIDE SEQUENCE</scope>
    <source>
        <strain evidence="1">TP-CH-4</strain>
    </source>
</reference>
<comment type="caution">
    <text evidence="1">The sequence shown here is derived from an EMBL/GenBank/DDBJ whole genome shotgun (WGS) entry which is preliminary data.</text>
</comment>
<protein>
    <submittedName>
        <fullName evidence="1">Uncharacterized protein</fullName>
    </submittedName>
</protein>
<dbReference type="EMBL" id="VIKU02000001">
    <property type="protein sequence ID" value="NHF58970.1"/>
    <property type="molecule type" value="Genomic_DNA"/>
</dbReference>
<evidence type="ECO:0000313" key="2">
    <source>
        <dbReference type="Proteomes" id="UP000707206"/>
    </source>
</evidence>
<proteinExistence type="predicted"/>
<name>A0A967AT52_9FLAO</name>